<evidence type="ECO:0000256" key="6">
    <source>
        <dbReference type="ARBA" id="ARBA00023180"/>
    </source>
</evidence>
<dbReference type="Proteomes" id="UP001519363">
    <property type="component" value="Unassembled WGS sequence"/>
</dbReference>
<proteinExistence type="predicted"/>
<evidence type="ECO:0000256" key="9">
    <source>
        <dbReference type="SAM" id="SignalP"/>
    </source>
</evidence>
<organism evidence="11 12">
    <name type="scientific">Crossiella equi</name>
    <dbReference type="NCBI Taxonomy" id="130796"/>
    <lineage>
        <taxon>Bacteria</taxon>
        <taxon>Bacillati</taxon>
        <taxon>Actinomycetota</taxon>
        <taxon>Actinomycetes</taxon>
        <taxon>Pseudonocardiales</taxon>
        <taxon>Pseudonocardiaceae</taxon>
        <taxon>Crossiella</taxon>
    </lineage>
</organism>
<dbReference type="PANTHER" id="PTHR33453">
    <property type="match status" value="1"/>
</dbReference>
<keyword evidence="3" id="KW-0378">Hydrolase</keyword>
<dbReference type="PRINTS" id="PR00396">
    <property type="entry name" value="SHIGARICIN"/>
</dbReference>
<gene>
    <name evidence="11" type="ORF">JOF53_008449</name>
</gene>
<dbReference type="Gene3D" id="2.80.10.50">
    <property type="match status" value="4"/>
</dbReference>
<keyword evidence="4" id="KW-0611">Plant defense</keyword>
<feature type="signal peptide" evidence="9">
    <location>
        <begin position="1"/>
        <end position="30"/>
    </location>
</feature>
<keyword evidence="9" id="KW-0732">Signal</keyword>
<dbReference type="InterPro" id="IPR001574">
    <property type="entry name" value="Ribosome_inactivat_prot"/>
</dbReference>
<dbReference type="SMART" id="SM00458">
    <property type="entry name" value="RICIN"/>
    <property type="match status" value="2"/>
</dbReference>
<dbReference type="InterPro" id="IPR036041">
    <property type="entry name" value="Ribosome-inact_prot_sf"/>
</dbReference>
<dbReference type="Gene3D" id="4.10.470.10">
    <property type="entry name" value="Ricin (A Subunit), domain 2"/>
    <property type="match status" value="1"/>
</dbReference>
<feature type="compositionally biased region" description="Polar residues" evidence="8">
    <location>
        <begin position="668"/>
        <end position="680"/>
    </location>
</feature>
<feature type="chain" id="PRO_5046425455" description="Ricin B lectin domain-containing protein" evidence="9">
    <location>
        <begin position="31"/>
        <end position="746"/>
    </location>
</feature>
<keyword evidence="6" id="KW-0325">Glycoprotein</keyword>
<evidence type="ECO:0000313" key="12">
    <source>
        <dbReference type="Proteomes" id="UP001519363"/>
    </source>
</evidence>
<comment type="caution">
    <text evidence="11">The sequence shown here is derived from an EMBL/GenBank/DDBJ whole genome shotgun (WGS) entry which is preliminary data.</text>
</comment>
<evidence type="ECO:0000259" key="10">
    <source>
        <dbReference type="SMART" id="SM00458"/>
    </source>
</evidence>
<keyword evidence="2" id="KW-0800">Toxin</keyword>
<evidence type="ECO:0000256" key="2">
    <source>
        <dbReference type="ARBA" id="ARBA00022656"/>
    </source>
</evidence>
<dbReference type="SUPFAM" id="SSF50370">
    <property type="entry name" value="Ricin B-like lectins"/>
    <property type="match status" value="3"/>
</dbReference>
<dbReference type="RefSeq" id="WP_086780962.1">
    <property type="nucleotide sequence ID" value="NZ_JAGIOO010000001.1"/>
</dbReference>
<evidence type="ECO:0000256" key="4">
    <source>
        <dbReference type="ARBA" id="ARBA00022821"/>
    </source>
</evidence>
<dbReference type="Gene3D" id="3.40.420.10">
    <property type="entry name" value="Ricin (A subunit), domain 1"/>
    <property type="match status" value="1"/>
</dbReference>
<dbReference type="InterPro" id="IPR016138">
    <property type="entry name" value="Ribosome_inactivat_prot_sub1"/>
</dbReference>
<evidence type="ECO:0000256" key="3">
    <source>
        <dbReference type="ARBA" id="ARBA00022801"/>
    </source>
</evidence>
<evidence type="ECO:0000256" key="1">
    <source>
        <dbReference type="ARBA" id="ARBA00000237"/>
    </source>
</evidence>
<evidence type="ECO:0000256" key="7">
    <source>
        <dbReference type="ARBA" id="ARBA00023193"/>
    </source>
</evidence>
<sequence>MTRRTTSVRLLLTLLAACLGLLAAPAPAGAAPQPAPDPDFTLSWDPEWATFRAENYTTFIQDIRERLGRGGAPVVVRAAGGEPTRILSIPEPAQAPGFLRLRIVDEGYAVTLFMRLQNAYLVGYTAFDARTRRTTYYRLREGEPMPAVPEADETVHLAFDGNYGSLEHAAERDRQEIALGPNRLHHILHNPRPVHPNGTVNQNEIAGYLLTLIQMVSEAARFREIEAFITTSLDQYTDVHASAAVVDLENSWDPLSTRVRGAVNGRLEPPVLIDGVQYGQVANVAALLGILAYACHPSGPARAAEPECPAPGWAGSVVSWVNKATGRFLDNGGSADDRAPIRQLAGTGAAQQQWRLADAGGGLVNLVNAASGKAVENGNDPGEDVVLFQWSRNSENWQKWRLEDAGGGAYHLVNAASGKVADSLGGTGDDPVVQRSKSGKDSQKWLPQFIDTVPTYAGAVANLINVGTTMAASTDGSDQDGDHLIMDSFQWSSRSAWRLENAGDSSYYLVNALTGKVVENAKSSGERTRLIQWSRNGNPWQKWRLRQVPKKQGYSLVNVDSGKVVQGVYDSTHEGAYLVQASATGDASQLWLLSLLHGPRALAGRPLTFTNADTGKVIDNGGDPADKALIYQRTAEPGASRQQWRLEFRDVSQAWITNGASGKALENGNGSSSGTPLIQWSRNDQPWQQWRLTTSGDHVLLQHVTSRLVAGTSEMGVNAALTLREGAAGQTGQRWTVTVRDDLPIP</sequence>
<feature type="domain" description="Ricin B lectin" evidence="10">
    <location>
        <begin position="361"/>
        <end position="500"/>
    </location>
</feature>
<keyword evidence="5" id="KW-1015">Disulfide bond</keyword>
<feature type="domain" description="Ricin B lectin" evidence="10">
    <location>
        <begin position="506"/>
        <end position="647"/>
    </location>
</feature>
<dbReference type="PANTHER" id="PTHR33453:SF34">
    <property type="entry name" value="RIBOSOME-INACTIVATING PROTEIN"/>
    <property type="match status" value="1"/>
</dbReference>
<dbReference type="PROSITE" id="PS50231">
    <property type="entry name" value="RICIN_B_LECTIN"/>
    <property type="match status" value="2"/>
</dbReference>
<comment type="catalytic activity">
    <reaction evidence="1">
        <text>Endohydrolysis of the N-glycosidic bond at one specific adenosine on the 28S rRNA.</text>
        <dbReference type="EC" id="3.2.2.22"/>
    </reaction>
</comment>
<dbReference type="EMBL" id="JAGIOO010000001">
    <property type="protein sequence ID" value="MBP2479577.1"/>
    <property type="molecule type" value="Genomic_DNA"/>
</dbReference>
<dbReference type="Pfam" id="PF00161">
    <property type="entry name" value="RIP"/>
    <property type="match status" value="1"/>
</dbReference>
<dbReference type="InterPro" id="IPR017989">
    <property type="entry name" value="Ribosome_inactivat_1/2"/>
</dbReference>
<dbReference type="InterPro" id="IPR016139">
    <property type="entry name" value="Ribosome_inactivat_prot_sub2"/>
</dbReference>
<dbReference type="InterPro" id="IPR035992">
    <property type="entry name" value="Ricin_B-like_lectins"/>
</dbReference>
<accession>A0ABS5AT40</accession>
<evidence type="ECO:0000256" key="5">
    <source>
        <dbReference type="ARBA" id="ARBA00023157"/>
    </source>
</evidence>
<reference evidence="11 12" key="1">
    <citation type="submission" date="2021-03" db="EMBL/GenBank/DDBJ databases">
        <title>Sequencing the genomes of 1000 actinobacteria strains.</title>
        <authorList>
            <person name="Klenk H.-P."/>
        </authorList>
    </citation>
    <scope>NUCLEOTIDE SEQUENCE [LARGE SCALE GENOMIC DNA]</scope>
    <source>
        <strain evidence="11 12">DSM 44580</strain>
    </source>
</reference>
<keyword evidence="12" id="KW-1185">Reference proteome</keyword>
<dbReference type="CDD" id="cd00161">
    <property type="entry name" value="beta-trefoil_Ricin-like"/>
    <property type="match status" value="2"/>
</dbReference>
<protein>
    <recommendedName>
        <fullName evidence="10">Ricin B lectin domain-containing protein</fullName>
    </recommendedName>
</protein>
<keyword evidence="7" id="KW-0652">Protein synthesis inhibitor</keyword>
<dbReference type="InterPro" id="IPR017988">
    <property type="entry name" value="Ribosome_inactivat_prot_CS"/>
</dbReference>
<name>A0ABS5AT40_9PSEU</name>
<evidence type="ECO:0000313" key="11">
    <source>
        <dbReference type="EMBL" id="MBP2479577.1"/>
    </source>
</evidence>
<evidence type="ECO:0000256" key="8">
    <source>
        <dbReference type="SAM" id="MobiDB-lite"/>
    </source>
</evidence>
<feature type="region of interest" description="Disordered" evidence="8">
    <location>
        <begin position="661"/>
        <end position="680"/>
    </location>
</feature>
<dbReference type="InterPro" id="IPR000772">
    <property type="entry name" value="Ricin_B_lectin"/>
</dbReference>
<dbReference type="PROSITE" id="PS00275">
    <property type="entry name" value="SHIGA_RICIN"/>
    <property type="match status" value="1"/>
</dbReference>
<dbReference type="Pfam" id="PF14200">
    <property type="entry name" value="RicinB_lectin_2"/>
    <property type="match status" value="3"/>
</dbReference>
<dbReference type="SUPFAM" id="SSF56371">
    <property type="entry name" value="Ribosome inactivating proteins (RIP)"/>
    <property type="match status" value="1"/>
</dbReference>